<dbReference type="AlphaFoldDB" id="A0A2S7AEZ3"/>
<proteinExistence type="predicted"/>
<gene>
    <name evidence="1" type="ORF">XarjCFBP7645_12435</name>
</gene>
<reference evidence="1 2" key="1">
    <citation type="submission" date="2016-08" db="EMBL/GenBank/DDBJ databases">
        <title>Evolution of the type three secretion system and type three effector repertoires in Xanthomonas.</title>
        <authorList>
            <person name="Merda D."/>
            <person name="Briand M."/>
            <person name="Bosis E."/>
            <person name="Rousseau C."/>
            <person name="Portier P."/>
            <person name="Jacques M.-A."/>
            <person name="Fischer-Le Saux M."/>
        </authorList>
    </citation>
    <scope>NUCLEOTIDE SEQUENCE [LARGE SCALE GENOMIC DNA]</scope>
    <source>
        <strain evidence="1 2">CFBP 7645</strain>
    </source>
</reference>
<comment type="caution">
    <text evidence="1">The sequence shown here is derived from an EMBL/GenBank/DDBJ whole genome shotgun (WGS) entry which is preliminary data.</text>
</comment>
<name>A0A2S7AEZ3_9XANT</name>
<dbReference type="EMBL" id="MIGY01000002">
    <property type="protein sequence ID" value="PPU08308.1"/>
    <property type="molecule type" value="Genomic_DNA"/>
</dbReference>
<evidence type="ECO:0000313" key="1">
    <source>
        <dbReference type="EMBL" id="PPU08308.1"/>
    </source>
</evidence>
<protein>
    <submittedName>
        <fullName evidence="1">Uncharacterized protein</fullName>
    </submittedName>
</protein>
<dbReference type="Proteomes" id="UP000239204">
    <property type="component" value="Unassembled WGS sequence"/>
</dbReference>
<organism evidence="1 2">
    <name type="scientific">Xanthomonas arboricola</name>
    <dbReference type="NCBI Taxonomy" id="56448"/>
    <lineage>
        <taxon>Bacteria</taxon>
        <taxon>Pseudomonadati</taxon>
        <taxon>Pseudomonadota</taxon>
        <taxon>Gammaproteobacteria</taxon>
        <taxon>Lysobacterales</taxon>
        <taxon>Lysobacteraceae</taxon>
        <taxon>Xanthomonas</taxon>
    </lineage>
</organism>
<evidence type="ECO:0000313" key="2">
    <source>
        <dbReference type="Proteomes" id="UP000239204"/>
    </source>
</evidence>
<accession>A0A2S7AEZ3</accession>
<sequence>MHLRCTCSRWSCAALTWAIAQTNDSNGRSAWGFRQHEDAAASPILESPASCRCHARQVTAVTGGCRRCGRMLRSTSQQRWSRYRSSP</sequence>